<evidence type="ECO:0000256" key="7">
    <source>
        <dbReference type="PROSITE-ProRule" id="PRU00742"/>
    </source>
</evidence>
<dbReference type="InterPro" id="IPR020855">
    <property type="entry name" value="Ureohydrolase_Mn_BS"/>
</dbReference>
<feature type="binding site" evidence="6">
    <location>
        <position position="197"/>
    </location>
    <ligand>
        <name>Mn(2+)</name>
        <dbReference type="ChEBI" id="CHEBI:29035"/>
        <label>1</label>
    </ligand>
</feature>
<comment type="cofactor">
    <cofactor evidence="6">
        <name>Mn(2+)</name>
        <dbReference type="ChEBI" id="CHEBI:29035"/>
    </cofactor>
    <text evidence="6">Binds 2 manganese ions per subunit.</text>
</comment>
<evidence type="ECO:0000256" key="4">
    <source>
        <dbReference type="ARBA" id="ARBA00023115"/>
    </source>
</evidence>
<dbReference type="AlphaFoldDB" id="A0AA39U3F0"/>
<dbReference type="InterPro" id="IPR006035">
    <property type="entry name" value="Ureohydrolase"/>
</dbReference>
<accession>A0AA39U3F0</accession>
<organism evidence="10 11">
    <name type="scientific">Immersiella caudata</name>
    <dbReference type="NCBI Taxonomy" id="314043"/>
    <lineage>
        <taxon>Eukaryota</taxon>
        <taxon>Fungi</taxon>
        <taxon>Dikarya</taxon>
        <taxon>Ascomycota</taxon>
        <taxon>Pezizomycotina</taxon>
        <taxon>Sordariomycetes</taxon>
        <taxon>Sordariomycetidae</taxon>
        <taxon>Sordariales</taxon>
        <taxon>Lasiosphaeriaceae</taxon>
        <taxon>Immersiella</taxon>
    </lineage>
</organism>
<dbReference type="FunFam" id="3.40.800.10:FF:000001">
    <property type="entry name" value="Agmatinase"/>
    <property type="match status" value="1"/>
</dbReference>
<keyword evidence="2 8" id="KW-0378">Hydrolase</keyword>
<feature type="binding site" evidence="6">
    <location>
        <position position="195"/>
    </location>
    <ligand>
        <name>Mn(2+)</name>
        <dbReference type="ChEBI" id="CHEBI:29035"/>
        <label>1</label>
    </ligand>
</feature>
<dbReference type="SUPFAM" id="SSF52768">
    <property type="entry name" value="Arginase/deacetylase"/>
    <property type="match status" value="1"/>
</dbReference>
<comment type="caution">
    <text evidence="10">The sequence shown here is derived from an EMBL/GenBank/DDBJ whole genome shotgun (WGS) entry which is preliminary data.</text>
</comment>
<keyword evidence="9" id="KW-0732">Signal</keyword>
<evidence type="ECO:0000313" key="10">
    <source>
        <dbReference type="EMBL" id="KAK0610925.1"/>
    </source>
</evidence>
<proteinExistence type="inferred from homology"/>
<dbReference type="Pfam" id="PF00491">
    <property type="entry name" value="Arginase"/>
    <property type="match status" value="1"/>
</dbReference>
<dbReference type="Gene3D" id="3.40.800.10">
    <property type="entry name" value="Ureohydrolase domain"/>
    <property type="match status" value="1"/>
</dbReference>
<evidence type="ECO:0000256" key="9">
    <source>
        <dbReference type="SAM" id="SignalP"/>
    </source>
</evidence>
<dbReference type="EMBL" id="JAULSU010000007">
    <property type="protein sequence ID" value="KAK0610925.1"/>
    <property type="molecule type" value="Genomic_DNA"/>
</dbReference>
<feature type="binding site" evidence="6">
    <location>
        <position position="170"/>
    </location>
    <ligand>
        <name>Mn(2+)</name>
        <dbReference type="ChEBI" id="CHEBI:29035"/>
        <label>1</label>
    </ligand>
</feature>
<dbReference type="GO" id="GO:0008295">
    <property type="term" value="P:spermidine biosynthetic process"/>
    <property type="evidence" value="ECO:0007669"/>
    <property type="project" value="UniProtKB-KW"/>
</dbReference>
<keyword evidence="5 6" id="KW-0464">Manganese</keyword>
<sequence length="369" mass="39434">MHAPFLSLTGLLSTVVCLASSQQQAPLADIVTPGFEATFEEAPWGLSTYANVPYFPCRSEKKGGVYDIAILGAPFDTGTTGRPGARFGPRGIRTGSSRIFARAAWNVYTGENVFRSDAAIVDCGDAPLTFLDNTVALKQLEKVHKAVAAKEPANKKLSPIPRIIVLGGDHTTTLPALRAAHKQWGKLSVIHFDAHIDTWEPKAIGTDITDYSAVNHGTFLHIAHEEGLLTNSSIHAGIRAPLAHPVKDIENDRRCGFDFVTARDLDRVGTAGIIERLKNRVGDTFVYLSVDIDVLDPAYAPATGTSEPGGWTTRELLTILDGLAGLKVVGADVVEVAPAYDNAGEITGLAAAEIVQSLLYLMLKSPLTA</sequence>
<evidence type="ECO:0000256" key="6">
    <source>
        <dbReference type="PIRSR" id="PIRSR036979-1"/>
    </source>
</evidence>
<protein>
    <submittedName>
        <fullName evidence="10">Arginase family-domain-containing protein</fullName>
    </submittedName>
</protein>
<reference evidence="10" key="1">
    <citation type="submission" date="2023-06" db="EMBL/GenBank/DDBJ databases">
        <title>Genome-scale phylogeny and comparative genomics of the fungal order Sordariales.</title>
        <authorList>
            <consortium name="Lawrence Berkeley National Laboratory"/>
            <person name="Hensen N."/>
            <person name="Bonometti L."/>
            <person name="Westerberg I."/>
            <person name="Brannstrom I.O."/>
            <person name="Guillou S."/>
            <person name="Cros-Aarteil S."/>
            <person name="Calhoun S."/>
            <person name="Haridas S."/>
            <person name="Kuo A."/>
            <person name="Mondo S."/>
            <person name="Pangilinan J."/>
            <person name="Riley R."/>
            <person name="Labutti K."/>
            <person name="Andreopoulos B."/>
            <person name="Lipzen A."/>
            <person name="Chen C."/>
            <person name="Yanf M."/>
            <person name="Daum C."/>
            <person name="Ng V."/>
            <person name="Clum A."/>
            <person name="Steindorff A."/>
            <person name="Ohm R."/>
            <person name="Martin F."/>
            <person name="Silar P."/>
            <person name="Natvig D."/>
            <person name="Lalanne C."/>
            <person name="Gautier V."/>
            <person name="Ament-Velasquez S.L."/>
            <person name="Kruys A."/>
            <person name="Hutchinson M.I."/>
            <person name="Powell A.J."/>
            <person name="Barry K."/>
            <person name="Miller A.N."/>
            <person name="Grigoriev I.V."/>
            <person name="Debuchy R."/>
            <person name="Gladieux P."/>
            <person name="Thoren M.H."/>
            <person name="Johannesson H."/>
        </authorList>
    </citation>
    <scope>NUCLEOTIDE SEQUENCE</scope>
    <source>
        <strain evidence="10">CBS 606.72</strain>
    </source>
</reference>
<feature type="binding site" evidence="6">
    <location>
        <position position="193"/>
    </location>
    <ligand>
        <name>Mn(2+)</name>
        <dbReference type="ChEBI" id="CHEBI:29035"/>
        <label>1</label>
    </ligand>
</feature>
<feature type="binding site" evidence="6">
    <location>
        <position position="291"/>
    </location>
    <ligand>
        <name>Mn(2+)</name>
        <dbReference type="ChEBI" id="CHEBI:29035"/>
        <label>1</label>
    </ligand>
</feature>
<name>A0AA39U3F0_9PEZI</name>
<dbReference type="GO" id="GO:0033389">
    <property type="term" value="P:putrescine biosynthetic process from arginine, via agmatine"/>
    <property type="evidence" value="ECO:0007669"/>
    <property type="project" value="TreeGrafter"/>
</dbReference>
<keyword evidence="11" id="KW-1185">Reference proteome</keyword>
<dbReference type="CDD" id="cd11592">
    <property type="entry name" value="Agmatinase_PAH"/>
    <property type="match status" value="1"/>
</dbReference>
<comment type="similarity">
    <text evidence="7 8">Belongs to the arginase family.</text>
</comment>
<dbReference type="PIRSF" id="PIRSF036979">
    <property type="entry name" value="Arginase"/>
    <property type="match status" value="1"/>
</dbReference>
<keyword evidence="1 6" id="KW-0479">Metal-binding</keyword>
<dbReference type="GO" id="GO:0046872">
    <property type="term" value="F:metal ion binding"/>
    <property type="evidence" value="ECO:0007669"/>
    <property type="project" value="UniProtKB-KW"/>
</dbReference>
<feature type="binding site" evidence="6">
    <location>
        <position position="293"/>
    </location>
    <ligand>
        <name>Mn(2+)</name>
        <dbReference type="ChEBI" id="CHEBI:29035"/>
        <label>1</label>
    </ligand>
</feature>
<evidence type="ECO:0000313" key="11">
    <source>
        <dbReference type="Proteomes" id="UP001175000"/>
    </source>
</evidence>
<feature type="chain" id="PRO_5041317019" evidence="9">
    <location>
        <begin position="20"/>
        <end position="369"/>
    </location>
</feature>
<evidence type="ECO:0000256" key="5">
    <source>
        <dbReference type="ARBA" id="ARBA00023211"/>
    </source>
</evidence>
<dbReference type="InterPro" id="IPR023696">
    <property type="entry name" value="Ureohydrolase_dom_sf"/>
</dbReference>
<dbReference type="GO" id="GO:0008783">
    <property type="term" value="F:agmatinase activity"/>
    <property type="evidence" value="ECO:0007669"/>
    <property type="project" value="TreeGrafter"/>
</dbReference>
<evidence type="ECO:0000256" key="1">
    <source>
        <dbReference type="ARBA" id="ARBA00022723"/>
    </source>
</evidence>
<evidence type="ECO:0000256" key="8">
    <source>
        <dbReference type="RuleBase" id="RU003684"/>
    </source>
</evidence>
<gene>
    <name evidence="10" type="ORF">B0T14DRAFT_315862</name>
</gene>
<dbReference type="PROSITE" id="PS51409">
    <property type="entry name" value="ARGINASE_2"/>
    <property type="match status" value="1"/>
</dbReference>
<evidence type="ECO:0000256" key="2">
    <source>
        <dbReference type="ARBA" id="ARBA00022801"/>
    </source>
</evidence>
<dbReference type="Proteomes" id="UP001175000">
    <property type="component" value="Unassembled WGS sequence"/>
</dbReference>
<dbReference type="PANTHER" id="PTHR11358">
    <property type="entry name" value="ARGINASE/AGMATINASE"/>
    <property type="match status" value="1"/>
</dbReference>
<dbReference type="PRINTS" id="PR00116">
    <property type="entry name" value="ARGINASE"/>
</dbReference>
<dbReference type="PROSITE" id="PS01053">
    <property type="entry name" value="ARGINASE_1"/>
    <property type="match status" value="1"/>
</dbReference>
<evidence type="ECO:0000256" key="3">
    <source>
        <dbReference type="ARBA" id="ARBA00023066"/>
    </source>
</evidence>
<feature type="signal peptide" evidence="9">
    <location>
        <begin position="1"/>
        <end position="19"/>
    </location>
</feature>
<keyword evidence="3" id="KW-0745">Spermidine biosynthesis</keyword>
<keyword evidence="4" id="KW-0620">Polyamine biosynthesis</keyword>
<dbReference type="PANTHER" id="PTHR11358:SF28">
    <property type="entry name" value="HYPOTHETICAL ARGINASE FAMILY PROTEIN (EUROFUNG)"/>
    <property type="match status" value="1"/>
</dbReference>